<reference evidence="1 2" key="1">
    <citation type="submission" date="2018-12" db="EMBL/GenBank/DDBJ databases">
        <authorList>
            <consortium name="Pathogen Informatics"/>
        </authorList>
    </citation>
    <scope>NUCLEOTIDE SEQUENCE [LARGE SCALE GENOMIC DNA]</scope>
    <source>
        <strain evidence="1 2">NCTC13098</strain>
    </source>
</reference>
<organism evidence="1 2">
    <name type="scientific">Raoultella terrigena</name>
    <name type="common">Klebsiella terrigena</name>
    <dbReference type="NCBI Taxonomy" id="577"/>
    <lineage>
        <taxon>Bacteria</taxon>
        <taxon>Pseudomonadati</taxon>
        <taxon>Pseudomonadota</taxon>
        <taxon>Gammaproteobacteria</taxon>
        <taxon>Enterobacterales</taxon>
        <taxon>Enterobacteriaceae</taxon>
        <taxon>Klebsiella/Raoultella group</taxon>
        <taxon>Raoultella</taxon>
    </lineage>
</organism>
<dbReference type="KEGG" id="rtg:NCTC13098_03422"/>
<name>A0A3P8JUL5_RAOTE</name>
<protein>
    <submittedName>
        <fullName evidence="1">Uncharacterized protein</fullName>
    </submittedName>
</protein>
<evidence type="ECO:0000313" key="2">
    <source>
        <dbReference type="Proteomes" id="UP000274346"/>
    </source>
</evidence>
<dbReference type="EMBL" id="LR131271">
    <property type="protein sequence ID" value="VDR27057.1"/>
    <property type="molecule type" value="Genomic_DNA"/>
</dbReference>
<sequence>MIENDALRAAANGERDDIAPALFAAELLAAREKITQLERQLATPVRLPVCCASPVCEIEAGYAAGVSVCRNAIRQAGYPIEGDD</sequence>
<evidence type="ECO:0000313" key="1">
    <source>
        <dbReference type="EMBL" id="VDR27057.1"/>
    </source>
</evidence>
<gene>
    <name evidence="1" type="ORF">NCTC13098_03422</name>
</gene>
<dbReference type="Proteomes" id="UP000274346">
    <property type="component" value="Chromosome"/>
</dbReference>
<proteinExistence type="predicted"/>
<dbReference type="AlphaFoldDB" id="A0A3P8JUL5"/>
<accession>A0A3P8JUL5</accession>